<dbReference type="InterPro" id="IPR008030">
    <property type="entry name" value="NmrA-like"/>
</dbReference>
<dbReference type="STRING" id="357750.A0A2S6C009"/>
<keyword evidence="2" id="KW-0560">Oxidoreductase</keyword>
<comment type="caution">
    <text evidence="4">The sequence shown here is derived from an EMBL/GenBank/DDBJ whole genome shotgun (WGS) entry which is preliminary data.</text>
</comment>
<dbReference type="InterPro" id="IPR036291">
    <property type="entry name" value="NAD(P)-bd_dom_sf"/>
</dbReference>
<keyword evidence="5" id="KW-1185">Reference proteome</keyword>
<protein>
    <recommendedName>
        <fullName evidence="3">NmrA-like domain-containing protein</fullName>
    </recommendedName>
</protein>
<evidence type="ECO:0000256" key="1">
    <source>
        <dbReference type="ARBA" id="ARBA00022857"/>
    </source>
</evidence>
<evidence type="ECO:0000256" key="2">
    <source>
        <dbReference type="ARBA" id="ARBA00023002"/>
    </source>
</evidence>
<dbReference type="SUPFAM" id="SSF51735">
    <property type="entry name" value="NAD(P)-binding Rossmann-fold domains"/>
    <property type="match status" value="1"/>
</dbReference>
<dbReference type="GO" id="GO:0016491">
    <property type="term" value="F:oxidoreductase activity"/>
    <property type="evidence" value="ECO:0007669"/>
    <property type="project" value="UniProtKB-KW"/>
</dbReference>
<accession>A0A2S6C009</accession>
<feature type="domain" description="NmrA-like" evidence="3">
    <location>
        <begin position="20"/>
        <end position="252"/>
    </location>
</feature>
<dbReference type="AlphaFoldDB" id="A0A2S6C009"/>
<dbReference type="PANTHER" id="PTHR47706:SF1">
    <property type="entry name" value="CIPA-LIKE, PUTATIVE (AFU_ORTHOLOGUE AFUA_1G12460)-RELATED"/>
    <property type="match status" value="1"/>
</dbReference>
<dbReference type="Gene3D" id="3.40.50.720">
    <property type="entry name" value="NAD(P)-binding Rossmann-like Domain"/>
    <property type="match status" value="1"/>
</dbReference>
<proteinExistence type="predicted"/>
<dbReference type="InterPro" id="IPR051609">
    <property type="entry name" value="NmrA/Isoflavone_reductase-like"/>
</dbReference>
<dbReference type="InterPro" id="IPR045312">
    <property type="entry name" value="PCBER-like"/>
</dbReference>
<evidence type="ECO:0000259" key="3">
    <source>
        <dbReference type="Pfam" id="PF05368"/>
    </source>
</evidence>
<dbReference type="PANTHER" id="PTHR47706">
    <property type="entry name" value="NMRA-LIKE FAMILY PROTEIN"/>
    <property type="match status" value="1"/>
</dbReference>
<dbReference type="Proteomes" id="UP000237631">
    <property type="component" value="Unassembled WGS sequence"/>
</dbReference>
<dbReference type="OrthoDB" id="9984533at2759"/>
<name>A0A2S6C009_9PEZI</name>
<keyword evidence="1" id="KW-0521">NADP</keyword>
<reference evidence="5" key="1">
    <citation type="journal article" date="2017" name="bioRxiv">
        <title>Conservation of a gene cluster reveals novel cercosporin biosynthetic mechanisms and extends production to the genus Colletotrichum.</title>
        <authorList>
            <person name="de Jonge R."/>
            <person name="Ebert M.K."/>
            <person name="Huitt-Roehl C.R."/>
            <person name="Pal P."/>
            <person name="Suttle J.C."/>
            <person name="Spanner R.E."/>
            <person name="Neubauer J.D."/>
            <person name="Jurick W.M.II."/>
            <person name="Stott K.A."/>
            <person name="Secor G.A."/>
            <person name="Thomma B.P.H.J."/>
            <person name="Van de Peer Y."/>
            <person name="Townsend C.A."/>
            <person name="Bolton M.D."/>
        </authorList>
    </citation>
    <scope>NUCLEOTIDE SEQUENCE [LARGE SCALE GENOMIC DNA]</scope>
    <source>
        <strain evidence="5">CBS538.71</strain>
    </source>
</reference>
<evidence type="ECO:0000313" key="4">
    <source>
        <dbReference type="EMBL" id="PPJ53065.1"/>
    </source>
</evidence>
<dbReference type="EMBL" id="PNEN01001614">
    <property type="protein sequence ID" value="PPJ53065.1"/>
    <property type="molecule type" value="Genomic_DNA"/>
</dbReference>
<dbReference type="CDD" id="cd05259">
    <property type="entry name" value="PCBER_SDR_a"/>
    <property type="match status" value="1"/>
</dbReference>
<dbReference type="Pfam" id="PF05368">
    <property type="entry name" value="NmrA"/>
    <property type="match status" value="1"/>
</dbReference>
<sequence>MSTAHPQQHLSFRIRDVGYQNIAIAGATGSVGPSITRALVDAGFTVTALSLSGKTGGLPSQVTTIKVDYSFHEALANVLNGQDALISLIPTPGEQPALVDAAIAAGVKLFIPNEFGSDITGNAQAAALPLSQDKKKTLDYLRARTDRISYISIVTEMFFDWGLQANFLANLKGGPIRVFDGGDVVVGTTTLADTGKTVVAALKNPEAFKNRPVYVQSAKITQNQVLAIVQKKKPGLHFEREDVRVADVEKDAYAKFAQGDMSAIMGFITAAVFNPVYAKTKSAEDDNKLVSIKEMTPEEVETFGEWFL</sequence>
<gene>
    <name evidence="4" type="ORF">CBER1_11625</name>
</gene>
<organism evidence="4 5">
    <name type="scientific">Cercospora berteroae</name>
    <dbReference type="NCBI Taxonomy" id="357750"/>
    <lineage>
        <taxon>Eukaryota</taxon>
        <taxon>Fungi</taxon>
        <taxon>Dikarya</taxon>
        <taxon>Ascomycota</taxon>
        <taxon>Pezizomycotina</taxon>
        <taxon>Dothideomycetes</taxon>
        <taxon>Dothideomycetidae</taxon>
        <taxon>Mycosphaerellales</taxon>
        <taxon>Mycosphaerellaceae</taxon>
        <taxon>Cercospora</taxon>
    </lineage>
</organism>
<dbReference type="Gene3D" id="3.90.25.10">
    <property type="entry name" value="UDP-galactose 4-epimerase, domain 1"/>
    <property type="match status" value="1"/>
</dbReference>
<evidence type="ECO:0000313" key="5">
    <source>
        <dbReference type="Proteomes" id="UP000237631"/>
    </source>
</evidence>